<feature type="region of interest" description="Disordered" evidence="9">
    <location>
        <begin position="453"/>
        <end position="476"/>
    </location>
</feature>
<feature type="compositionally biased region" description="Polar residues" evidence="9">
    <location>
        <begin position="289"/>
        <end position="303"/>
    </location>
</feature>
<feature type="domain" description="HSF-type DNA-binding" evidence="10">
    <location>
        <begin position="340"/>
        <end position="448"/>
    </location>
</feature>
<comment type="similarity">
    <text evidence="2 8">Belongs to the HSF family.</text>
</comment>
<proteinExistence type="inferred from homology"/>
<keyword evidence="5" id="KW-0804">Transcription</keyword>
<dbReference type="PRINTS" id="PR00056">
    <property type="entry name" value="HSFDOMAIN"/>
</dbReference>
<evidence type="ECO:0000313" key="11">
    <source>
        <dbReference type="EMBL" id="GHJ84717.1"/>
    </source>
</evidence>
<comment type="subunit">
    <text evidence="7">Homotrimer. Homotrimerization increases the affinity of HSF1 to DNA. Interacts with transcriptional coregulator SSA1 on chromatin.</text>
</comment>
<gene>
    <name evidence="11" type="ORF">NliqN6_1119</name>
</gene>
<dbReference type="EMBL" id="BLZA01000009">
    <property type="protein sequence ID" value="GHJ84717.1"/>
    <property type="molecule type" value="Genomic_DNA"/>
</dbReference>
<evidence type="ECO:0000259" key="10">
    <source>
        <dbReference type="SMART" id="SM00415"/>
    </source>
</evidence>
<feature type="region of interest" description="Disordered" evidence="9">
    <location>
        <begin position="1"/>
        <end position="150"/>
    </location>
</feature>
<organism evidence="11 12">
    <name type="scientific">Naganishia liquefaciens</name>
    <dbReference type="NCBI Taxonomy" id="104408"/>
    <lineage>
        <taxon>Eukaryota</taxon>
        <taxon>Fungi</taxon>
        <taxon>Dikarya</taxon>
        <taxon>Basidiomycota</taxon>
        <taxon>Agaricomycotina</taxon>
        <taxon>Tremellomycetes</taxon>
        <taxon>Filobasidiales</taxon>
        <taxon>Filobasidiaceae</taxon>
        <taxon>Naganishia</taxon>
    </lineage>
</organism>
<dbReference type="FunFam" id="1.10.10.10:FF:000027">
    <property type="entry name" value="Heat shock transcription factor 1"/>
    <property type="match status" value="1"/>
</dbReference>
<evidence type="ECO:0000256" key="1">
    <source>
        <dbReference type="ARBA" id="ARBA00004123"/>
    </source>
</evidence>
<feature type="region of interest" description="Disordered" evidence="9">
    <location>
        <begin position="265"/>
        <end position="332"/>
    </location>
</feature>
<evidence type="ECO:0000256" key="8">
    <source>
        <dbReference type="RuleBase" id="RU004020"/>
    </source>
</evidence>
<dbReference type="InterPro" id="IPR036388">
    <property type="entry name" value="WH-like_DNA-bd_sf"/>
</dbReference>
<dbReference type="InterPro" id="IPR000232">
    <property type="entry name" value="HSF_DNA-bd"/>
</dbReference>
<feature type="compositionally biased region" description="Low complexity" evidence="9">
    <location>
        <begin position="266"/>
        <end position="276"/>
    </location>
</feature>
<dbReference type="PANTHER" id="PTHR10015">
    <property type="entry name" value="HEAT SHOCK TRANSCRIPTION FACTOR"/>
    <property type="match status" value="1"/>
</dbReference>
<name>A0A8H3YDX9_9TREE</name>
<evidence type="ECO:0000256" key="3">
    <source>
        <dbReference type="ARBA" id="ARBA00023015"/>
    </source>
</evidence>
<dbReference type="PANTHER" id="PTHR10015:SF427">
    <property type="entry name" value="HEAT SHOCK FACTOR PROTEIN"/>
    <property type="match status" value="1"/>
</dbReference>
<feature type="compositionally biased region" description="Basic and acidic residues" evidence="9">
    <location>
        <begin position="12"/>
        <end position="29"/>
    </location>
</feature>
<dbReference type="GO" id="GO:0043565">
    <property type="term" value="F:sequence-specific DNA binding"/>
    <property type="evidence" value="ECO:0007669"/>
    <property type="project" value="InterPro"/>
</dbReference>
<dbReference type="SMART" id="SM00415">
    <property type="entry name" value="HSF"/>
    <property type="match status" value="1"/>
</dbReference>
<dbReference type="OrthoDB" id="60033at2759"/>
<evidence type="ECO:0000256" key="2">
    <source>
        <dbReference type="ARBA" id="ARBA00006403"/>
    </source>
</evidence>
<keyword evidence="6" id="KW-0539">Nucleus</keyword>
<feature type="compositionally biased region" description="Polar residues" evidence="9">
    <location>
        <begin position="567"/>
        <end position="585"/>
    </location>
</feature>
<evidence type="ECO:0000256" key="4">
    <source>
        <dbReference type="ARBA" id="ARBA00023125"/>
    </source>
</evidence>
<dbReference type="SUPFAM" id="SSF46785">
    <property type="entry name" value="Winged helix' DNA-binding domain"/>
    <property type="match status" value="1"/>
</dbReference>
<keyword evidence="12" id="KW-1185">Reference proteome</keyword>
<comment type="caution">
    <text evidence="11">The sequence shown here is derived from an EMBL/GenBank/DDBJ whole genome shotgun (WGS) entry which is preliminary data.</text>
</comment>
<evidence type="ECO:0000256" key="6">
    <source>
        <dbReference type="ARBA" id="ARBA00023242"/>
    </source>
</evidence>
<dbReference type="Proteomes" id="UP000620104">
    <property type="component" value="Unassembled WGS sequence"/>
</dbReference>
<dbReference type="Pfam" id="PF00447">
    <property type="entry name" value="HSF_DNA-bind"/>
    <property type="match status" value="1"/>
</dbReference>
<evidence type="ECO:0000256" key="5">
    <source>
        <dbReference type="ARBA" id="ARBA00023163"/>
    </source>
</evidence>
<dbReference type="GO" id="GO:0005634">
    <property type="term" value="C:nucleus"/>
    <property type="evidence" value="ECO:0007669"/>
    <property type="project" value="UniProtKB-SubCell"/>
</dbReference>
<keyword evidence="3" id="KW-0805">Transcription regulation</keyword>
<sequence>MSRNAEGGASPHSRDGIPDLKYGVDEDLRSVVQTAPPYPSISSDRRSLSPAHGSQEDHVRKKMRLNYAAGGPSTTSPTLGGYDGANDSERGPPQGYSNGHSYGYQAHSTYPQYAPPAYGTPASAPPLRDAYNQHPLPPGASHPDGTFSQAPAEISGVYQSRLSGGTGASPGGPYYARGVQQGSGGYSSYQAISQPSGGVFPASSTALGPPANIGVPEAPHTPLIDQETRHWSHTYGVAAPISPIASAGPSGLGRYAPIARTPVDNPSTYYSRSYPPYDERSLPPALTPSPYQQSTPQFTSPEAGTSLVRAEGPYASGGSSTTKAAGSTSTGNNAPIVAKSQALFVSKLYNMLEDPEIVASGLLKWSADGQGFVCSDPNEFARLFLSKYFKHANWHSFVRQLNMYGFNKQVNDVFQTLSQPADQPVAWEFRHSIFRRGDPSCVQRIKRRSVKTSSTVQRDLASSQIARPPGLPTSTTSTSFIYPSAYQAVSYPPDPLLQAGQPVMIPRYSTTGETYGLSGNYVSSPPAPPGSGPPPGWMPGSQYLGRPGPPPQPYQASAYLPAPDLNPHSNSQRSTSSLPSRTTESYTRHDRRPY</sequence>
<evidence type="ECO:0000313" key="12">
    <source>
        <dbReference type="Proteomes" id="UP000620104"/>
    </source>
</evidence>
<comment type="subcellular location">
    <subcellularLocation>
        <location evidence="1">Nucleus</location>
    </subcellularLocation>
</comment>
<accession>A0A8H3YDX9</accession>
<feature type="region of interest" description="Disordered" evidence="9">
    <location>
        <begin position="516"/>
        <end position="594"/>
    </location>
</feature>
<dbReference type="GO" id="GO:0003700">
    <property type="term" value="F:DNA-binding transcription factor activity"/>
    <property type="evidence" value="ECO:0007669"/>
    <property type="project" value="InterPro"/>
</dbReference>
<feature type="compositionally biased region" description="Pro residues" evidence="9">
    <location>
        <begin position="525"/>
        <end position="537"/>
    </location>
</feature>
<protein>
    <recommendedName>
        <fullName evidence="10">HSF-type DNA-binding domain-containing protein</fullName>
    </recommendedName>
</protein>
<reference evidence="11" key="1">
    <citation type="submission" date="2020-07" db="EMBL/GenBank/DDBJ databases">
        <title>Draft Genome Sequence of a Deep-Sea Yeast, Naganishia (Cryptococcus) liquefaciens strain N6.</title>
        <authorList>
            <person name="Han Y.W."/>
            <person name="Kajitani R."/>
            <person name="Morimoto H."/>
            <person name="Parhat M."/>
            <person name="Tsubouchi H."/>
            <person name="Bakenova O."/>
            <person name="Ogata M."/>
            <person name="Argunhan B."/>
            <person name="Aoki R."/>
            <person name="Kajiwara S."/>
            <person name="Itoh T."/>
            <person name="Iwasaki H."/>
        </authorList>
    </citation>
    <scope>NUCLEOTIDE SEQUENCE</scope>
    <source>
        <strain evidence="11">N6</strain>
    </source>
</reference>
<dbReference type="Gene3D" id="1.10.10.10">
    <property type="entry name" value="Winged helix-like DNA-binding domain superfamily/Winged helix DNA-binding domain"/>
    <property type="match status" value="1"/>
</dbReference>
<dbReference type="AlphaFoldDB" id="A0A8H3YDX9"/>
<feature type="compositionally biased region" description="Low complexity" evidence="9">
    <location>
        <begin position="70"/>
        <end position="80"/>
    </location>
</feature>
<dbReference type="InterPro" id="IPR036390">
    <property type="entry name" value="WH_DNA-bd_sf"/>
</dbReference>
<evidence type="ECO:0000256" key="9">
    <source>
        <dbReference type="SAM" id="MobiDB-lite"/>
    </source>
</evidence>
<feature type="compositionally biased region" description="Polar residues" evidence="9">
    <location>
        <begin position="453"/>
        <end position="465"/>
    </location>
</feature>
<evidence type="ECO:0000256" key="7">
    <source>
        <dbReference type="ARBA" id="ARBA00062171"/>
    </source>
</evidence>
<keyword evidence="4" id="KW-0238">DNA-binding</keyword>
<feature type="compositionally biased region" description="Polar residues" evidence="9">
    <location>
        <begin position="95"/>
        <end position="111"/>
    </location>
</feature>
<feature type="compositionally biased region" description="Low complexity" evidence="9">
    <location>
        <begin position="316"/>
        <end position="331"/>
    </location>
</feature>